<evidence type="ECO:0000256" key="3">
    <source>
        <dbReference type="SAM" id="Phobius"/>
    </source>
</evidence>
<evidence type="ECO:0000256" key="2">
    <source>
        <dbReference type="ARBA" id="ARBA00023445"/>
    </source>
</evidence>
<proteinExistence type="inferred from homology"/>
<comment type="similarity">
    <text evidence="2">Belongs to the NAD(P)-dependent epimerase/dehydratase family. Dihydroflavonol-4-reductase subfamily.</text>
</comment>
<keyword evidence="1" id="KW-0560">Oxidoreductase</keyword>
<feature type="transmembrane region" description="Helical" evidence="3">
    <location>
        <begin position="12"/>
        <end position="33"/>
    </location>
</feature>
<evidence type="ECO:0000313" key="6">
    <source>
        <dbReference type="Proteomes" id="UP000465266"/>
    </source>
</evidence>
<feature type="domain" description="NAD-dependent epimerase/dehydratase" evidence="4">
    <location>
        <begin position="18"/>
        <end position="267"/>
    </location>
</feature>
<keyword evidence="6" id="KW-1185">Reference proteome</keyword>
<keyword evidence="3" id="KW-0472">Membrane</keyword>
<accession>A0ABQ1BAT2</accession>
<dbReference type="SUPFAM" id="SSF51735">
    <property type="entry name" value="NAD(P)-binding Rossmann-fold domains"/>
    <property type="match status" value="1"/>
</dbReference>
<dbReference type="PANTHER" id="PTHR10366:SF812">
    <property type="entry name" value="VPS9 DOMAIN-CONTAINING PROTEIN"/>
    <property type="match status" value="1"/>
</dbReference>
<keyword evidence="3" id="KW-1133">Transmembrane helix</keyword>
<protein>
    <recommendedName>
        <fullName evidence="4">NAD-dependent epimerase/dehydratase domain-containing protein</fullName>
    </recommendedName>
</protein>
<name>A0ABQ1BAT2_9EURO</name>
<dbReference type="InterPro" id="IPR050425">
    <property type="entry name" value="NAD(P)_dehydrat-like"/>
</dbReference>
<dbReference type="Proteomes" id="UP000465266">
    <property type="component" value="Unassembled WGS sequence"/>
</dbReference>
<evidence type="ECO:0000259" key="4">
    <source>
        <dbReference type="Pfam" id="PF01370"/>
    </source>
</evidence>
<reference evidence="5 6" key="1">
    <citation type="submission" date="2020-01" db="EMBL/GenBank/DDBJ databases">
        <title>Draft genome sequence of Aspergillus udagawae IFM 53868.</title>
        <authorList>
            <person name="Takahashi H."/>
            <person name="Yaguchi T."/>
        </authorList>
    </citation>
    <scope>NUCLEOTIDE SEQUENCE [LARGE SCALE GENOMIC DNA]</scope>
    <source>
        <strain evidence="5 6">IFM 53868</strain>
    </source>
</reference>
<organism evidence="5 6">
    <name type="scientific">Aspergillus udagawae</name>
    <dbReference type="NCBI Taxonomy" id="91492"/>
    <lineage>
        <taxon>Eukaryota</taxon>
        <taxon>Fungi</taxon>
        <taxon>Dikarya</taxon>
        <taxon>Ascomycota</taxon>
        <taxon>Pezizomycotina</taxon>
        <taxon>Eurotiomycetes</taxon>
        <taxon>Eurotiomycetidae</taxon>
        <taxon>Eurotiales</taxon>
        <taxon>Aspergillaceae</taxon>
        <taxon>Aspergillus</taxon>
        <taxon>Aspergillus subgen. Fumigati</taxon>
    </lineage>
</organism>
<dbReference type="InterPro" id="IPR036291">
    <property type="entry name" value="NAD(P)-bd_dom_sf"/>
</dbReference>
<dbReference type="InterPro" id="IPR001509">
    <property type="entry name" value="Epimerase_deHydtase"/>
</dbReference>
<evidence type="ECO:0000256" key="1">
    <source>
        <dbReference type="ARBA" id="ARBA00023002"/>
    </source>
</evidence>
<evidence type="ECO:0000313" key="5">
    <source>
        <dbReference type="EMBL" id="GFF97561.1"/>
    </source>
</evidence>
<gene>
    <name evidence="5" type="ORF">IFM53868_09184</name>
</gene>
<dbReference type="Pfam" id="PF01370">
    <property type="entry name" value="Epimerase"/>
    <property type="match status" value="1"/>
</dbReference>
<comment type="caution">
    <text evidence="5">The sequence shown here is derived from an EMBL/GenBank/DDBJ whole genome shotgun (WGS) entry which is preliminary data.</text>
</comment>
<keyword evidence="3" id="KW-0812">Transmembrane</keyword>
<dbReference type="PANTHER" id="PTHR10366">
    <property type="entry name" value="NAD DEPENDENT EPIMERASE/DEHYDRATASE"/>
    <property type="match status" value="1"/>
</dbReference>
<dbReference type="EMBL" id="BLKG01000155">
    <property type="protein sequence ID" value="GFF97561.1"/>
    <property type="molecule type" value="Genomic_DNA"/>
</dbReference>
<dbReference type="Gene3D" id="3.40.50.720">
    <property type="entry name" value="NAD(P)-binding Rossmann-like Domain"/>
    <property type="match status" value="1"/>
</dbReference>
<sequence length="377" mass="40219">MIGVVPSITHQTLRLGLVFVTGASGFIGCASALEALKAGYRLRLSVRNEAQIPKIRSALSSYSDNVEFIVIQDITKPDAFAGHLVGVDYVLHIASPLTKGTTKEDYFPGAVSGTTAILSEAAKVATIKRVVITSSIASLVPLGGVPSDDPISEHNDYWNTTISADLPIFEASANPHPLILYQASKLLALQAAESFVSTSSPGFDIVTIHPSLVCGPDGLQSSPAEVGVSSGVLFGAVMTGEVVPDPSALTLVHIDDVAEAHVKALKPSALAGRYLVSSPGGVRWSDIVAILKKKFPGENWKLKEETEGQGWNVDTTKAEKGLGLKPRGLDEIVGDTRNFNWGCWRTPNSRHMVDIAGLITPWGNTISHKYHRILVLR</sequence>